<keyword evidence="3" id="KW-1185">Reference proteome</keyword>
<feature type="region of interest" description="Disordered" evidence="1">
    <location>
        <begin position="196"/>
        <end position="218"/>
    </location>
</feature>
<protein>
    <submittedName>
        <fullName evidence="2">Uncharacterized protein</fullName>
    </submittedName>
</protein>
<evidence type="ECO:0000313" key="2">
    <source>
        <dbReference type="EMBL" id="QPG74233.1"/>
    </source>
</evidence>
<evidence type="ECO:0000313" key="3">
    <source>
        <dbReference type="Proteomes" id="UP000662931"/>
    </source>
</evidence>
<sequence length="366" mass="41625">MSLATTNDFIHYAAGNTGMIDGVLTETWHKYMFDVICFPREFRTLERVFVRDGLKVDSDINYYEKRLVAREEFSDFENDSDFDRHEGEVFKTIYSRASSGPLSTLVPHRWLVSMTVKGGIFHGQRQLKGDVDSSAGRFAVFQLRNECLRGDELKKDQGLSAIVSNVHKFLDERGAEFPGKPASEAQMLSEHAFAVKKESPSQESSYPPPVHFSPPAGDPLQPIYSNIRDLQTLSLKMTNQQPSYYVHVTVSRLIRGQSQYIYISQANGMINCKGIEVEIEDLQGETIPITVAGDDLLRFLSLKPKMLVPDRWQFIAGLERDIKSTLRQMVFKDKKYSMLIKKTGLAINCNGNGICLPVWRWMYADE</sequence>
<evidence type="ECO:0000256" key="1">
    <source>
        <dbReference type="SAM" id="MobiDB-lite"/>
    </source>
</evidence>
<dbReference type="GeneID" id="62194959"/>
<proteinExistence type="predicted"/>
<organism evidence="2 3">
    <name type="scientific">Eeniella nana</name>
    <name type="common">Yeast</name>
    <name type="synonym">Brettanomyces nanus</name>
    <dbReference type="NCBI Taxonomy" id="13502"/>
    <lineage>
        <taxon>Eukaryota</taxon>
        <taxon>Fungi</taxon>
        <taxon>Dikarya</taxon>
        <taxon>Ascomycota</taxon>
        <taxon>Saccharomycotina</taxon>
        <taxon>Pichiomycetes</taxon>
        <taxon>Pichiales</taxon>
        <taxon>Pichiaceae</taxon>
        <taxon>Brettanomyces</taxon>
    </lineage>
</organism>
<accession>A0A875RZZ3</accession>
<dbReference type="OrthoDB" id="10599167at2759"/>
<gene>
    <name evidence="2" type="ORF">FOA43_001558</name>
</gene>
<dbReference type="RefSeq" id="XP_038777798.1">
    <property type="nucleotide sequence ID" value="XM_038921870.1"/>
</dbReference>
<dbReference type="EMBL" id="CP064812">
    <property type="protein sequence ID" value="QPG74233.1"/>
    <property type="molecule type" value="Genomic_DNA"/>
</dbReference>
<dbReference type="AlphaFoldDB" id="A0A875RZZ3"/>
<reference evidence="2" key="1">
    <citation type="submission" date="2020-10" db="EMBL/GenBank/DDBJ databases">
        <authorList>
            <person name="Roach M.J.R."/>
        </authorList>
    </citation>
    <scope>NUCLEOTIDE SEQUENCE</scope>
    <source>
        <strain evidence="2">CBS 1945</strain>
    </source>
</reference>
<dbReference type="Proteomes" id="UP000662931">
    <property type="component" value="Chromosome 1"/>
</dbReference>
<name>A0A875RZZ3_EENNA</name>
<dbReference type="KEGG" id="bnn:FOA43_001558"/>